<feature type="compositionally biased region" description="Polar residues" evidence="2">
    <location>
        <begin position="206"/>
        <end position="224"/>
    </location>
</feature>
<name>A0AA39XRW6_9PEZI</name>
<dbReference type="Pfam" id="PF02668">
    <property type="entry name" value="TauD"/>
    <property type="match status" value="1"/>
</dbReference>
<dbReference type="SUPFAM" id="SSF51197">
    <property type="entry name" value="Clavaminate synthase-like"/>
    <property type="match status" value="1"/>
</dbReference>
<evidence type="ECO:0000256" key="2">
    <source>
        <dbReference type="SAM" id="MobiDB-lite"/>
    </source>
</evidence>
<reference evidence="4" key="1">
    <citation type="submission" date="2023-06" db="EMBL/GenBank/DDBJ databases">
        <title>Genome-scale phylogeny and comparative genomics of the fungal order Sordariales.</title>
        <authorList>
            <consortium name="Lawrence Berkeley National Laboratory"/>
            <person name="Hensen N."/>
            <person name="Bonometti L."/>
            <person name="Westerberg I."/>
            <person name="Brannstrom I.O."/>
            <person name="Guillou S."/>
            <person name="Cros-Aarteil S."/>
            <person name="Calhoun S."/>
            <person name="Haridas S."/>
            <person name="Kuo A."/>
            <person name="Mondo S."/>
            <person name="Pangilinan J."/>
            <person name="Riley R."/>
            <person name="Labutti K."/>
            <person name="Andreopoulos B."/>
            <person name="Lipzen A."/>
            <person name="Chen C."/>
            <person name="Yanf M."/>
            <person name="Daum C."/>
            <person name="Ng V."/>
            <person name="Clum A."/>
            <person name="Steindorff A."/>
            <person name="Ohm R."/>
            <person name="Martin F."/>
            <person name="Silar P."/>
            <person name="Natvig D."/>
            <person name="Lalanne C."/>
            <person name="Gautier V."/>
            <person name="Ament-Velasquez S.L."/>
            <person name="Kruys A."/>
            <person name="Hutchinson M.I."/>
            <person name="Powell A.J."/>
            <person name="Barry K."/>
            <person name="Miller A.N."/>
            <person name="Grigoriev I.V."/>
            <person name="Debuchy R."/>
            <person name="Gladieux P."/>
            <person name="Thoren M.H."/>
            <person name="Johannesson H."/>
        </authorList>
    </citation>
    <scope>NUCLEOTIDE SEQUENCE</scope>
    <source>
        <strain evidence="4">SMH2532-1</strain>
    </source>
</reference>
<dbReference type="InterPro" id="IPR052973">
    <property type="entry name" value="Fungal_sec-metab_reg_TF"/>
</dbReference>
<comment type="caution">
    <text evidence="4">The sequence shown here is derived from an EMBL/GenBank/DDBJ whole genome shotgun (WGS) entry which is preliminary data.</text>
</comment>
<proteinExistence type="predicted"/>
<evidence type="ECO:0000313" key="4">
    <source>
        <dbReference type="EMBL" id="KAK0638635.1"/>
    </source>
</evidence>
<organism evidence="4 5">
    <name type="scientific">Cercophora newfieldiana</name>
    <dbReference type="NCBI Taxonomy" id="92897"/>
    <lineage>
        <taxon>Eukaryota</taxon>
        <taxon>Fungi</taxon>
        <taxon>Dikarya</taxon>
        <taxon>Ascomycota</taxon>
        <taxon>Pezizomycotina</taxon>
        <taxon>Sordariomycetes</taxon>
        <taxon>Sordariomycetidae</taxon>
        <taxon>Sordariales</taxon>
        <taxon>Lasiosphaeriaceae</taxon>
        <taxon>Cercophora</taxon>
    </lineage>
</organism>
<feature type="domain" description="TauD/TfdA-like" evidence="3">
    <location>
        <begin position="684"/>
        <end position="937"/>
    </location>
</feature>
<evidence type="ECO:0000256" key="1">
    <source>
        <dbReference type="ARBA" id="ARBA00023002"/>
    </source>
</evidence>
<dbReference type="EMBL" id="JAULSV010000007">
    <property type="protein sequence ID" value="KAK0638635.1"/>
    <property type="molecule type" value="Genomic_DNA"/>
</dbReference>
<feature type="compositionally biased region" description="Basic and acidic residues" evidence="2">
    <location>
        <begin position="155"/>
        <end position="170"/>
    </location>
</feature>
<feature type="region of interest" description="Disordered" evidence="2">
    <location>
        <begin position="206"/>
        <end position="266"/>
    </location>
</feature>
<evidence type="ECO:0000259" key="3">
    <source>
        <dbReference type="Pfam" id="PF02668"/>
    </source>
</evidence>
<dbReference type="Gene3D" id="3.60.130.10">
    <property type="entry name" value="Clavaminate synthase-like"/>
    <property type="match status" value="1"/>
</dbReference>
<accession>A0AA39XRW6</accession>
<protein>
    <recommendedName>
        <fullName evidence="3">TauD/TfdA-like domain-containing protein</fullName>
    </recommendedName>
</protein>
<dbReference type="PANTHER" id="PTHR35392:SF3">
    <property type="entry name" value="ZN(2)-C6 FUNGAL-TYPE DOMAIN-CONTAINING PROTEIN"/>
    <property type="match status" value="1"/>
</dbReference>
<keyword evidence="1" id="KW-0560">Oxidoreductase</keyword>
<feature type="region of interest" description="Disordered" evidence="2">
    <location>
        <begin position="153"/>
        <end position="193"/>
    </location>
</feature>
<keyword evidence="5" id="KW-1185">Reference proteome</keyword>
<dbReference type="PANTHER" id="PTHR35392">
    <property type="entry name" value="ZN(II)2CYS6 TRANSCRIPTION FACTOR (EUROFUNG)-RELATED-RELATED"/>
    <property type="match status" value="1"/>
</dbReference>
<feature type="compositionally biased region" description="Polar residues" evidence="2">
    <location>
        <begin position="238"/>
        <end position="249"/>
    </location>
</feature>
<dbReference type="InterPro" id="IPR042098">
    <property type="entry name" value="TauD-like_sf"/>
</dbReference>
<dbReference type="GO" id="GO:0016491">
    <property type="term" value="F:oxidoreductase activity"/>
    <property type="evidence" value="ECO:0007669"/>
    <property type="project" value="UniProtKB-KW"/>
</dbReference>
<evidence type="ECO:0000313" key="5">
    <source>
        <dbReference type="Proteomes" id="UP001174936"/>
    </source>
</evidence>
<gene>
    <name evidence="4" type="ORF">B0T16DRAFT_431785</name>
</gene>
<dbReference type="InterPro" id="IPR003819">
    <property type="entry name" value="TauD/TfdA-like"/>
</dbReference>
<sequence length="986" mass="111851">MEFSAQDLVDIQRVAGLLNLTVDELIHQRRRQGQTSQNINAISNHAQAAPAVPVAHGVPTHFAAIADSGNATVPPTTRGLSEHSASLSWHHVHDFHRHDSMDLDSVGYEEYLDQPSAASVHSEGLRNEGTEVILLNPQTAWYDCDAGLWGFDESAGQHHDPSQDERRVQEDDGEESFVGSTASRVPGEGQNKELESIGTDWAIISTSPGSMSSFQTPMSPTTGSGEKRYHPIAPRTGRSPTQSTSQSASHKIRKKRSPYQGAKKKDTHLTRQVHACVRCRMQRNRCIPDPTNPRGPCLTCQQKTVRMSRLPCLRYMVTDSTLFRTGLDYMPFYRSHPMIGPNHGDFHLDRQWTDSPPKILCLGQLQSTMNFQVELREFVPPSNSTDVDLKGRPMYAVPWAIADPDAVVQAMNEYIDRGVTQYLYEYLDDTNVLVWDIFQQAYRASVFPIPNRMLQKALRLWVACRFIESKWRCWSANGRQDPDLHNAPRDPFYDWDSLPSYLDYQIASIIIHRVLTPLRKDVLRELQGTFNIHSPKDWYVTFLTSFILLQNYEMQMNFQRQFAARRKSNELFTTEFDWKSPKVRRMARLDPEQTAFMGQCRDVVVKKVETAVPTLPGQAWGSLRLKPSNADTREWPPQMEGDTCWDSSTFQSQEDFIMVLNQNEISEVRKGVCHFNSLGLYGSEVTPRTFPLPTLGPKLLRLALDMHNGRGFAAIRGLKPEDFSPEDNVIVFLGLSSYIGAQRGRQDEEGNMLMHIRDAKLSKAPQHDRPTRYSSRASTFHTDTFCDILALQTRACAVEGGRNLLSSSWTIYNKLKASYPHVCDLLAQPIWPFDSRGKFFESSTRPLLFYHGGRIIMNFAREPLLGLEGVKRASGLASLSQAQRDALDIVEEVAKQSQITLDAEAGDLLFINNHCILHSREAFADAPGTSRYLVRAWLRNPLLAWKLPRALQEGSSRIYDDNELGERWNIVDVPKIRFRLSERLTS</sequence>
<dbReference type="AlphaFoldDB" id="A0AA39XRW6"/>
<dbReference type="Proteomes" id="UP001174936">
    <property type="component" value="Unassembled WGS sequence"/>
</dbReference>